<dbReference type="Proteomes" id="UP000813463">
    <property type="component" value="Chromosome 4"/>
</dbReference>
<dbReference type="GeneID" id="130471926"/>
<evidence type="ECO:0000256" key="4">
    <source>
        <dbReference type="ARBA" id="ARBA00023242"/>
    </source>
</evidence>
<reference evidence="6" key="1">
    <citation type="journal article" date="2021" name="Nat. Commun.">
        <title>Genomic analyses provide insights into spinach domestication and the genetic basis of agronomic traits.</title>
        <authorList>
            <person name="Cai X."/>
            <person name="Sun X."/>
            <person name="Xu C."/>
            <person name="Sun H."/>
            <person name="Wang X."/>
            <person name="Ge C."/>
            <person name="Zhang Z."/>
            <person name="Wang Q."/>
            <person name="Fei Z."/>
            <person name="Jiao C."/>
            <person name="Wang Q."/>
        </authorList>
    </citation>
    <scope>NUCLEOTIDE SEQUENCE [LARGE SCALE GENOMIC DNA]</scope>
    <source>
        <strain evidence="6">cv. Varoflay</strain>
    </source>
</reference>
<dbReference type="Gene3D" id="2.170.150.80">
    <property type="entry name" value="NAC domain"/>
    <property type="match status" value="1"/>
</dbReference>
<gene>
    <name evidence="7" type="primary">LOC130471926</name>
</gene>
<keyword evidence="6" id="KW-1185">Reference proteome</keyword>
<keyword evidence="2" id="KW-0238">DNA-binding</keyword>
<protein>
    <submittedName>
        <fullName evidence="7">NAC domain-containing protein 53-like</fullName>
    </submittedName>
</protein>
<sequence>MVHQHYLIVKENDLTFSIHTEHAVYTGMSGGYLQRRDNDKLPPGMRFTPTNEELIVYYLKHKILGKPLGRHMIADMDVYNFEPWDLSSFSPIKSKERQWYFFCPRGTSKKRQTREVNWKYRKGIERTNWMMKEYILNGEPTSYLGVYQKTFVICRIYEKCGAGHKNGETYEAPFVEEDWEGKFKTNDAVEPSTLMATEVVASHFVANMQDPNDEHTFWESLSNIPSTSTAYNASDIGLNQTFMEMEENDTLTCCSDTLTTRYNYHVMNRTISGLS</sequence>
<organism evidence="6 7">
    <name type="scientific">Spinacia oleracea</name>
    <name type="common">Spinach</name>
    <dbReference type="NCBI Taxonomy" id="3562"/>
    <lineage>
        <taxon>Eukaryota</taxon>
        <taxon>Viridiplantae</taxon>
        <taxon>Streptophyta</taxon>
        <taxon>Embryophyta</taxon>
        <taxon>Tracheophyta</taxon>
        <taxon>Spermatophyta</taxon>
        <taxon>Magnoliopsida</taxon>
        <taxon>eudicotyledons</taxon>
        <taxon>Gunneridae</taxon>
        <taxon>Pentapetalae</taxon>
        <taxon>Caryophyllales</taxon>
        <taxon>Chenopodiaceae</taxon>
        <taxon>Chenopodioideae</taxon>
        <taxon>Anserineae</taxon>
        <taxon>Spinacia</taxon>
    </lineage>
</organism>
<dbReference type="PANTHER" id="PTHR31744:SF210">
    <property type="entry name" value="NAC DOMAIN-CONTAINING PROTEIN 86-LIKE"/>
    <property type="match status" value="1"/>
</dbReference>
<proteinExistence type="predicted"/>
<dbReference type="PANTHER" id="PTHR31744">
    <property type="entry name" value="PROTEIN CUP-SHAPED COTYLEDON 2-RELATED"/>
    <property type="match status" value="1"/>
</dbReference>
<evidence type="ECO:0000313" key="6">
    <source>
        <dbReference type="Proteomes" id="UP000813463"/>
    </source>
</evidence>
<evidence type="ECO:0000256" key="1">
    <source>
        <dbReference type="ARBA" id="ARBA00023015"/>
    </source>
</evidence>
<keyword evidence="1" id="KW-0805">Transcription regulation</keyword>
<keyword evidence="4" id="KW-0539">Nucleus</keyword>
<keyword evidence="3" id="KW-0804">Transcription</keyword>
<feature type="domain" description="NAC" evidence="5">
    <location>
        <begin position="41"/>
        <end position="202"/>
    </location>
</feature>
<dbReference type="InterPro" id="IPR036093">
    <property type="entry name" value="NAC_dom_sf"/>
</dbReference>
<dbReference type="PROSITE" id="PS51005">
    <property type="entry name" value="NAC"/>
    <property type="match status" value="1"/>
</dbReference>
<dbReference type="SUPFAM" id="SSF101941">
    <property type="entry name" value="NAC domain"/>
    <property type="match status" value="1"/>
</dbReference>
<accession>A0ABM3RRM1</accession>
<dbReference type="Pfam" id="PF02365">
    <property type="entry name" value="NAM"/>
    <property type="match status" value="1"/>
</dbReference>
<name>A0ABM3RRM1_SPIOL</name>
<dbReference type="InterPro" id="IPR003441">
    <property type="entry name" value="NAC-dom"/>
</dbReference>
<evidence type="ECO:0000256" key="2">
    <source>
        <dbReference type="ARBA" id="ARBA00023125"/>
    </source>
</evidence>
<dbReference type="RefSeq" id="XP_056698261.1">
    <property type="nucleotide sequence ID" value="XM_056842283.1"/>
</dbReference>
<evidence type="ECO:0000256" key="3">
    <source>
        <dbReference type="ARBA" id="ARBA00023163"/>
    </source>
</evidence>
<evidence type="ECO:0000313" key="7">
    <source>
        <dbReference type="RefSeq" id="XP_056698261.1"/>
    </source>
</evidence>
<reference evidence="7" key="2">
    <citation type="submission" date="2025-08" db="UniProtKB">
        <authorList>
            <consortium name="RefSeq"/>
        </authorList>
    </citation>
    <scope>IDENTIFICATION</scope>
    <source>
        <tissue evidence="7">Leaf</tissue>
    </source>
</reference>
<evidence type="ECO:0000259" key="5">
    <source>
        <dbReference type="PROSITE" id="PS51005"/>
    </source>
</evidence>